<feature type="compositionally biased region" description="Basic and acidic residues" evidence="1">
    <location>
        <begin position="114"/>
        <end position="133"/>
    </location>
</feature>
<sequence>MTSYDWLCQELDALDHVKVDAVIPAQTLQASATPLPALVHWREAARKWRAQNVEVVAEYERREAERQMNLMLRLTSERAELGEKRRTYYRDYMAKRRAESAKAQGRTVRQYRSLKDMTPEERKAHERKLDRERKGRKAGINALSLHPLFGRF</sequence>
<dbReference type="Proteomes" id="UP001549204">
    <property type="component" value="Unassembled WGS sequence"/>
</dbReference>
<organism evidence="2 3">
    <name type="scientific">Mesorhizobium robiniae</name>
    <dbReference type="NCBI Taxonomy" id="559315"/>
    <lineage>
        <taxon>Bacteria</taxon>
        <taxon>Pseudomonadati</taxon>
        <taxon>Pseudomonadota</taxon>
        <taxon>Alphaproteobacteria</taxon>
        <taxon>Hyphomicrobiales</taxon>
        <taxon>Phyllobacteriaceae</taxon>
        <taxon>Mesorhizobium</taxon>
    </lineage>
</organism>
<evidence type="ECO:0000256" key="1">
    <source>
        <dbReference type="SAM" id="MobiDB-lite"/>
    </source>
</evidence>
<feature type="region of interest" description="Disordered" evidence="1">
    <location>
        <begin position="114"/>
        <end position="137"/>
    </location>
</feature>
<dbReference type="RefSeq" id="WP_354488816.1">
    <property type="nucleotide sequence ID" value="NZ_JBEPMC010000002.1"/>
</dbReference>
<comment type="caution">
    <text evidence="2">The sequence shown here is derived from an EMBL/GenBank/DDBJ whole genome shotgun (WGS) entry which is preliminary data.</text>
</comment>
<protein>
    <submittedName>
        <fullName evidence="2">Septal ring factor EnvC (AmiA/AmiB activator)</fullName>
    </submittedName>
</protein>
<evidence type="ECO:0000313" key="2">
    <source>
        <dbReference type="EMBL" id="MET3578203.1"/>
    </source>
</evidence>
<gene>
    <name evidence="2" type="ORF">ABID19_001220</name>
</gene>
<proteinExistence type="predicted"/>
<dbReference type="EMBL" id="JBEPMC010000002">
    <property type="protein sequence ID" value="MET3578203.1"/>
    <property type="molecule type" value="Genomic_DNA"/>
</dbReference>
<accession>A0ABV2GIS9</accession>
<keyword evidence="3" id="KW-1185">Reference proteome</keyword>
<name>A0ABV2GIS9_9HYPH</name>
<evidence type="ECO:0000313" key="3">
    <source>
        <dbReference type="Proteomes" id="UP001549204"/>
    </source>
</evidence>
<reference evidence="2 3" key="1">
    <citation type="submission" date="2024-06" db="EMBL/GenBank/DDBJ databases">
        <title>Genomic Encyclopedia of Type Strains, Phase IV (KMG-IV): sequencing the most valuable type-strain genomes for metagenomic binning, comparative biology and taxonomic classification.</title>
        <authorList>
            <person name="Goeker M."/>
        </authorList>
    </citation>
    <scope>NUCLEOTIDE SEQUENCE [LARGE SCALE GENOMIC DNA]</scope>
    <source>
        <strain evidence="2 3">DSM 100022</strain>
    </source>
</reference>